<dbReference type="Gene3D" id="3.30.2110.10">
    <property type="entry name" value="CbiD-like"/>
    <property type="match status" value="1"/>
</dbReference>
<dbReference type="PIRSF" id="PIRSF026782">
    <property type="entry name" value="CbiD"/>
    <property type="match status" value="1"/>
</dbReference>
<keyword evidence="2 5" id="KW-0489">Methyltransferase</keyword>
<keyword evidence="1" id="KW-0169">Cobalamin biosynthesis</keyword>
<dbReference type="EC" id="2.1.1.195" evidence="5"/>
<evidence type="ECO:0000313" key="5">
    <source>
        <dbReference type="EMBL" id="VAX21666.1"/>
    </source>
</evidence>
<dbReference type="InterPro" id="IPR036074">
    <property type="entry name" value="CbiD_sf"/>
</dbReference>
<evidence type="ECO:0000256" key="4">
    <source>
        <dbReference type="ARBA" id="ARBA00022691"/>
    </source>
</evidence>
<dbReference type="Pfam" id="PF01888">
    <property type="entry name" value="CbiD"/>
    <property type="match status" value="1"/>
</dbReference>
<dbReference type="GO" id="GO:0008168">
    <property type="term" value="F:methyltransferase activity"/>
    <property type="evidence" value="ECO:0007669"/>
    <property type="project" value="UniProtKB-KW"/>
</dbReference>
<proteinExistence type="inferred from homology"/>
<dbReference type="PANTHER" id="PTHR35863:SF1">
    <property type="entry name" value="COBALT-PRECORRIN-5B C(1)-METHYLTRANSFERASE"/>
    <property type="match status" value="1"/>
</dbReference>
<dbReference type="AlphaFoldDB" id="A0A3B1BTQ8"/>
<evidence type="ECO:0000256" key="2">
    <source>
        <dbReference type="ARBA" id="ARBA00022603"/>
    </source>
</evidence>
<reference evidence="5" key="1">
    <citation type="submission" date="2018-06" db="EMBL/GenBank/DDBJ databases">
        <authorList>
            <person name="Zhirakovskaya E."/>
        </authorList>
    </citation>
    <scope>NUCLEOTIDE SEQUENCE</scope>
</reference>
<evidence type="ECO:0000256" key="1">
    <source>
        <dbReference type="ARBA" id="ARBA00022573"/>
    </source>
</evidence>
<dbReference type="SUPFAM" id="SSF111342">
    <property type="entry name" value="CbiD-like"/>
    <property type="match status" value="1"/>
</dbReference>
<dbReference type="GO" id="GO:0032259">
    <property type="term" value="P:methylation"/>
    <property type="evidence" value="ECO:0007669"/>
    <property type="project" value="UniProtKB-KW"/>
</dbReference>
<keyword evidence="4" id="KW-0949">S-adenosyl-L-methionine</keyword>
<dbReference type="GO" id="GO:0009236">
    <property type="term" value="P:cobalamin biosynthetic process"/>
    <property type="evidence" value="ECO:0007669"/>
    <property type="project" value="UniProtKB-KW"/>
</dbReference>
<protein>
    <submittedName>
        <fullName evidence="5">Cobalt-precorrin-5B (C1)-methyltransferase</fullName>
        <ecNumber evidence="5">2.1.1.195</ecNumber>
    </submittedName>
</protein>
<organism evidence="5">
    <name type="scientific">hydrothermal vent metagenome</name>
    <dbReference type="NCBI Taxonomy" id="652676"/>
    <lineage>
        <taxon>unclassified sequences</taxon>
        <taxon>metagenomes</taxon>
        <taxon>ecological metagenomes</taxon>
    </lineage>
</organism>
<keyword evidence="3 5" id="KW-0808">Transferase</keyword>
<sequence length="355" mass="37486">MDSRSGKTLRTGYTTGACSAAAVKAAVLMMTGSDQPSKVDITLANGERVTMPVKTAFVTDEQHGHGTIIKDSGDDPDITNGCKVAADVFWADDGDVFFEAGVGVGIVTKNGLSVPKGEPAINPGPRGMITNALREVTSKPVRVRISIPGGEELAKKTFNPRLGVVGGLSILGTTGIVRPFSNSAVRASIVCLMDVAITAGHTSLLFTPGNIGMKAAVGLFNVTLERIVEVGNEWGYMIDKAAEKGVTRLSLVGHPGKLAKLPSGYWQTHSKNSPIATQFISRVAKEELGIKTVESETVEGIFEALTFSKKKALADMVAKKISKAIENRTRGKIKVSVALVNMKSELTGQYGEVDV</sequence>
<evidence type="ECO:0000256" key="3">
    <source>
        <dbReference type="ARBA" id="ARBA00022679"/>
    </source>
</evidence>
<dbReference type="EMBL" id="UOGC01000123">
    <property type="protein sequence ID" value="VAX21666.1"/>
    <property type="molecule type" value="Genomic_DNA"/>
</dbReference>
<dbReference type="InterPro" id="IPR002748">
    <property type="entry name" value="CbiD"/>
</dbReference>
<dbReference type="HAMAP" id="MF_00787">
    <property type="entry name" value="CbiD"/>
    <property type="match status" value="1"/>
</dbReference>
<name>A0A3B1BTQ8_9ZZZZ</name>
<gene>
    <name evidence="5" type="ORF">MNBD_NITROSPINAE01-1292</name>
</gene>
<accession>A0A3B1BTQ8</accession>
<dbReference type="PANTHER" id="PTHR35863">
    <property type="entry name" value="COBALT-PRECORRIN-5B C(1)-METHYLTRANSFERASE"/>
    <property type="match status" value="1"/>
</dbReference>
<dbReference type="NCBIfam" id="TIGR00312">
    <property type="entry name" value="cbiD"/>
    <property type="match status" value="1"/>
</dbReference>